<dbReference type="SUPFAM" id="SSF50952">
    <property type="entry name" value="Soluble quinoprotein glucose dehydrogenase"/>
    <property type="match status" value="1"/>
</dbReference>
<dbReference type="AlphaFoldDB" id="A0A1J5IUK3"/>
<dbReference type="InterPro" id="IPR011042">
    <property type="entry name" value="6-blade_b-propeller_TolB-like"/>
</dbReference>
<organism evidence="3 4">
    <name type="scientific">Candidatus Wirthbacteria bacterium CG2_30_54_11</name>
    <dbReference type="NCBI Taxonomy" id="1817892"/>
    <lineage>
        <taxon>Bacteria</taxon>
        <taxon>Candidatus Wirthbacteria</taxon>
    </lineage>
</organism>
<comment type="caution">
    <text evidence="3">The sequence shown here is derived from an EMBL/GenBank/DDBJ whole genome shotgun (WGS) entry which is preliminary data.</text>
</comment>
<gene>
    <name evidence="3" type="ORF">AUK40_06510</name>
</gene>
<reference evidence="3 4" key="1">
    <citation type="journal article" date="2016" name="Environ. Microbiol.">
        <title>Genomic resolution of a cold subsurface aquifer community provides metabolic insights for novel microbes adapted to high CO concentrations.</title>
        <authorList>
            <person name="Probst A.J."/>
            <person name="Castelle C.J."/>
            <person name="Singh A."/>
            <person name="Brown C.T."/>
            <person name="Anantharaman K."/>
            <person name="Sharon I."/>
            <person name="Hug L.A."/>
            <person name="Burstein D."/>
            <person name="Emerson J.B."/>
            <person name="Thomas B.C."/>
            <person name="Banfield J.F."/>
        </authorList>
    </citation>
    <scope>NUCLEOTIDE SEQUENCE [LARGE SCALE GENOMIC DNA]</scope>
    <source>
        <strain evidence="3">CG2_30_54_11</strain>
    </source>
</reference>
<dbReference type="InterPro" id="IPR012938">
    <property type="entry name" value="Glc/Sorbosone_DH"/>
</dbReference>
<evidence type="ECO:0000313" key="3">
    <source>
        <dbReference type="EMBL" id="OIP94920.1"/>
    </source>
</evidence>
<dbReference type="STRING" id="1817892.AUK40_06510"/>
<proteinExistence type="predicted"/>
<dbReference type="PANTHER" id="PTHR33546">
    <property type="entry name" value="LARGE, MULTIFUNCTIONAL SECRETED PROTEIN-RELATED"/>
    <property type="match status" value="1"/>
</dbReference>
<feature type="domain" description="Glucose/Sorbosone dehydrogenase" evidence="2">
    <location>
        <begin position="161"/>
        <end position="287"/>
    </location>
</feature>
<dbReference type="Gene3D" id="2.120.10.30">
    <property type="entry name" value="TolB, C-terminal domain"/>
    <property type="match status" value="1"/>
</dbReference>
<protein>
    <recommendedName>
        <fullName evidence="2">Glucose/Sorbosone dehydrogenase domain-containing protein</fullName>
    </recommendedName>
</protein>
<dbReference type="EMBL" id="MNZT01000121">
    <property type="protein sequence ID" value="OIP94920.1"/>
    <property type="molecule type" value="Genomic_DNA"/>
</dbReference>
<dbReference type="InterPro" id="IPR011041">
    <property type="entry name" value="Quinoprot_gluc/sorb_DH_b-prop"/>
</dbReference>
<dbReference type="Proteomes" id="UP000183245">
    <property type="component" value="Unassembled WGS sequence"/>
</dbReference>
<accession>A0A1J5IUK3</accession>
<sequence length="460" mass="50449">MFKKFLYLILAVFICSPLILFIATTGDMRWLQNLSAKVEELTPEFLRPKKDVLKSSQNWLVVPAQLTNNYFKADDVYVLTQPADFKTYLYATGLGQVSMLTMGEDGALYFSIRDRGQVLRLVDEDGDRIADFASPFATNLRMPTGLEYSDGWLYISVSGGVVRVRDENGDLAAETRETIITGLPVGLYAGSSLHFDSMENLYLSVPAPCDACVPADPRSGSVLRFASDGSAETLFASGLRAVGGFHFLPDSGALWAGEGSRTQRKAGPVPDEINLIEEGKVYGWPTCFDLNTADREYLFPEQKTAPVPVTPVTTSADTAETTPDTTTGSTESAEVDTTDTAPSDELLCGTFELPRALLPELSGPAGMEYIDDSSFPTFMQRKYLLVLSGPYDDRKTSEGYKIVMFDPAAEEVLVEDFISGWLVGNRHWGKPVDVVRGGDGILYIADQYSGSIFQVVYTKK</sequence>
<dbReference type="PANTHER" id="PTHR33546:SF1">
    <property type="entry name" value="LARGE, MULTIFUNCTIONAL SECRETED PROTEIN"/>
    <property type="match status" value="1"/>
</dbReference>
<evidence type="ECO:0000259" key="2">
    <source>
        <dbReference type="Pfam" id="PF07995"/>
    </source>
</evidence>
<feature type="compositionally biased region" description="Low complexity" evidence="1">
    <location>
        <begin position="308"/>
        <end position="331"/>
    </location>
</feature>
<dbReference type="Pfam" id="PF07995">
    <property type="entry name" value="GSDH"/>
    <property type="match status" value="1"/>
</dbReference>
<feature type="region of interest" description="Disordered" evidence="1">
    <location>
        <begin position="308"/>
        <end position="343"/>
    </location>
</feature>
<name>A0A1J5IUK3_9BACT</name>
<evidence type="ECO:0000256" key="1">
    <source>
        <dbReference type="SAM" id="MobiDB-lite"/>
    </source>
</evidence>
<evidence type="ECO:0000313" key="4">
    <source>
        <dbReference type="Proteomes" id="UP000183245"/>
    </source>
</evidence>